<sequence length="70" mass="7982">MQFIQCIKRTCSTISSQVITQRLVTSKAAPKNVFLFCKTVAFELRGCQRPKSAQHRFQLSLTPTLRLNPL</sequence>
<evidence type="ECO:0000313" key="1">
    <source>
        <dbReference type="EMBL" id="JAH07052.1"/>
    </source>
</evidence>
<organism evidence="1">
    <name type="scientific">Anguilla anguilla</name>
    <name type="common">European freshwater eel</name>
    <name type="synonym">Muraena anguilla</name>
    <dbReference type="NCBI Taxonomy" id="7936"/>
    <lineage>
        <taxon>Eukaryota</taxon>
        <taxon>Metazoa</taxon>
        <taxon>Chordata</taxon>
        <taxon>Craniata</taxon>
        <taxon>Vertebrata</taxon>
        <taxon>Euteleostomi</taxon>
        <taxon>Actinopterygii</taxon>
        <taxon>Neopterygii</taxon>
        <taxon>Teleostei</taxon>
        <taxon>Anguilliformes</taxon>
        <taxon>Anguillidae</taxon>
        <taxon>Anguilla</taxon>
    </lineage>
</organism>
<protein>
    <submittedName>
        <fullName evidence="1">Uncharacterized protein</fullName>
    </submittedName>
</protein>
<dbReference type="EMBL" id="GBXM01101525">
    <property type="protein sequence ID" value="JAH07052.1"/>
    <property type="molecule type" value="Transcribed_RNA"/>
</dbReference>
<dbReference type="AlphaFoldDB" id="A0A0E9PRX8"/>
<accession>A0A0E9PRX8</accession>
<name>A0A0E9PRX8_ANGAN</name>
<reference evidence="1" key="1">
    <citation type="submission" date="2014-11" db="EMBL/GenBank/DDBJ databases">
        <authorList>
            <person name="Amaro Gonzalez C."/>
        </authorList>
    </citation>
    <scope>NUCLEOTIDE SEQUENCE</scope>
</reference>
<reference evidence="1" key="2">
    <citation type="journal article" date="2015" name="Fish Shellfish Immunol.">
        <title>Early steps in the European eel (Anguilla anguilla)-Vibrio vulnificus interaction in the gills: Role of the RtxA13 toxin.</title>
        <authorList>
            <person name="Callol A."/>
            <person name="Pajuelo D."/>
            <person name="Ebbesson L."/>
            <person name="Teles M."/>
            <person name="MacKenzie S."/>
            <person name="Amaro C."/>
        </authorList>
    </citation>
    <scope>NUCLEOTIDE SEQUENCE</scope>
</reference>
<proteinExistence type="predicted"/>